<evidence type="ECO:0000313" key="2">
    <source>
        <dbReference type="Proteomes" id="UP001177021"/>
    </source>
</evidence>
<organism evidence="1 2">
    <name type="scientific">Trifolium pratense</name>
    <name type="common">Red clover</name>
    <dbReference type="NCBI Taxonomy" id="57577"/>
    <lineage>
        <taxon>Eukaryota</taxon>
        <taxon>Viridiplantae</taxon>
        <taxon>Streptophyta</taxon>
        <taxon>Embryophyta</taxon>
        <taxon>Tracheophyta</taxon>
        <taxon>Spermatophyta</taxon>
        <taxon>Magnoliopsida</taxon>
        <taxon>eudicotyledons</taxon>
        <taxon>Gunneridae</taxon>
        <taxon>Pentapetalae</taxon>
        <taxon>rosids</taxon>
        <taxon>fabids</taxon>
        <taxon>Fabales</taxon>
        <taxon>Fabaceae</taxon>
        <taxon>Papilionoideae</taxon>
        <taxon>50 kb inversion clade</taxon>
        <taxon>NPAAA clade</taxon>
        <taxon>Hologalegina</taxon>
        <taxon>IRL clade</taxon>
        <taxon>Trifolieae</taxon>
        <taxon>Trifolium</taxon>
    </lineage>
</organism>
<evidence type="ECO:0000313" key="1">
    <source>
        <dbReference type="EMBL" id="CAJ2633899.1"/>
    </source>
</evidence>
<proteinExistence type="predicted"/>
<sequence length="117" mass="13232">MATIFKLLSLTIFLGLIFQAYGQPCSLNNIVVKQKPGKEFPWWDVNVSNNCSCTQSQVKFNCTEFTDYTPSVDPSILNKNCLLIQGRPLHYSESVNFSYVLTEQFTFQTISSEIACS</sequence>
<protein>
    <submittedName>
        <fullName evidence="1">Uncharacterized protein</fullName>
    </submittedName>
</protein>
<gene>
    <name evidence="1" type="ORF">MILVUS5_LOCUS4924</name>
</gene>
<accession>A0ACB0INC0</accession>
<reference evidence="1" key="1">
    <citation type="submission" date="2023-10" db="EMBL/GenBank/DDBJ databases">
        <authorList>
            <person name="Rodriguez Cubillos JULIANA M."/>
            <person name="De Vega J."/>
        </authorList>
    </citation>
    <scope>NUCLEOTIDE SEQUENCE</scope>
</reference>
<dbReference type="Proteomes" id="UP001177021">
    <property type="component" value="Unassembled WGS sequence"/>
</dbReference>
<comment type="caution">
    <text evidence="1">The sequence shown here is derived from an EMBL/GenBank/DDBJ whole genome shotgun (WGS) entry which is preliminary data.</text>
</comment>
<name>A0ACB0INC0_TRIPR</name>
<keyword evidence="2" id="KW-1185">Reference proteome</keyword>
<dbReference type="EMBL" id="CASHSV030000002">
    <property type="protein sequence ID" value="CAJ2633899.1"/>
    <property type="molecule type" value="Genomic_DNA"/>
</dbReference>